<reference evidence="3" key="1">
    <citation type="journal article" date="2023" name="Insect Mol. Biol.">
        <title>Genome sequencing provides insights into the evolution of gene families encoding plant cell wall-degrading enzymes in longhorned beetles.</title>
        <authorList>
            <person name="Shin N.R."/>
            <person name="Okamura Y."/>
            <person name="Kirsch R."/>
            <person name="Pauchet Y."/>
        </authorList>
    </citation>
    <scope>NUCLEOTIDE SEQUENCE</scope>
    <source>
        <strain evidence="3">AMC_N1</strain>
    </source>
</reference>
<dbReference type="GO" id="GO:0006974">
    <property type="term" value="P:DNA damage response"/>
    <property type="evidence" value="ECO:0007669"/>
    <property type="project" value="UniProtKB-ARBA"/>
</dbReference>
<feature type="domain" description="SprT-like" evidence="2">
    <location>
        <begin position="508"/>
        <end position="668"/>
    </location>
</feature>
<gene>
    <name evidence="3" type="ORF">NQ318_001374</name>
</gene>
<feature type="region of interest" description="Disordered" evidence="1">
    <location>
        <begin position="242"/>
        <end position="272"/>
    </location>
</feature>
<evidence type="ECO:0000259" key="2">
    <source>
        <dbReference type="SMART" id="SM00731"/>
    </source>
</evidence>
<evidence type="ECO:0000256" key="1">
    <source>
        <dbReference type="SAM" id="MobiDB-lite"/>
    </source>
</evidence>
<proteinExistence type="predicted"/>
<dbReference type="Pfam" id="PF17283">
    <property type="entry name" value="Zn_ribbon_SprT"/>
    <property type="match status" value="1"/>
</dbReference>
<name>A0AAV8YVL8_9CUCU</name>
<feature type="compositionally biased region" description="Basic and acidic residues" evidence="1">
    <location>
        <begin position="242"/>
        <end position="251"/>
    </location>
</feature>
<dbReference type="GO" id="GO:0005634">
    <property type="term" value="C:nucleus"/>
    <property type="evidence" value="ECO:0007669"/>
    <property type="project" value="TreeGrafter"/>
</dbReference>
<evidence type="ECO:0000313" key="3">
    <source>
        <dbReference type="EMBL" id="KAJ8955544.1"/>
    </source>
</evidence>
<dbReference type="InterPro" id="IPR006640">
    <property type="entry name" value="SprT-like_domain"/>
</dbReference>
<evidence type="ECO:0000313" key="4">
    <source>
        <dbReference type="Proteomes" id="UP001162162"/>
    </source>
</evidence>
<dbReference type="InterPro" id="IPR035240">
    <property type="entry name" value="SprT_Zn_ribbon"/>
</dbReference>
<dbReference type="AlphaFoldDB" id="A0AAV8YVL8"/>
<accession>A0AAV8YVL8</accession>
<dbReference type="SMART" id="SM00731">
    <property type="entry name" value="SprT"/>
    <property type="match status" value="1"/>
</dbReference>
<feature type="compositionally biased region" description="Basic and acidic residues" evidence="1">
    <location>
        <begin position="329"/>
        <end position="348"/>
    </location>
</feature>
<dbReference type="Proteomes" id="UP001162162">
    <property type="component" value="Unassembled WGS sequence"/>
</dbReference>
<feature type="non-terminal residue" evidence="3">
    <location>
        <position position="671"/>
    </location>
</feature>
<feature type="compositionally biased region" description="Low complexity" evidence="1">
    <location>
        <begin position="430"/>
        <end position="454"/>
    </location>
</feature>
<dbReference type="PANTHER" id="PTHR23099:SF0">
    <property type="entry name" value="GERM CELL NUCLEAR ACIDIC PROTEIN"/>
    <property type="match status" value="1"/>
</dbReference>
<sequence>MEESFELQSSMSPKVKGHQKHFRKGTTLLALKKNIRRSSIYDKSVHTVNNGDLIIIEDSTTHSSSSVSSDIQAQTLNKTPIVISDTDCSENENDSEVVPSKQAVTVSKNVNVKICKESLSRKNDASLSNMKALDIERWIDRVNMETKLKPNATTYSELSTIYGDEVGAHFKPEGVGYAVNSTLVSPDCARFDGLFRSRKKSMKSEDARSGTSTKNSIQADVQEFVTILDDLYGDSWREKKDHVLPKTEPRRRLPKPSIPELNSERKPKLSVLHKNPYMESEKLKSSNLLQNLHRARLQINVESPWTQRLNNVCDSDSQSSSSNKSNPRKKLDFSESDNDTRLINERTSKYFRQNLRQSPPDNDSDKENSDHEFSYLGESLEERIKRKSIKQEIHQGGSNKKIPKKVTQQQPGPIKKSGPAKESDNLNGATSSRNNSTKNNTDLKCSGSSSSSVSSDDEWEKEIGKIRRQSKLINGKYSFLESLSANIPILQCDMSARIYRNNFKQYKDQLLKVLFNLYNENIFDNAIPKETEFQWNERMRGTAGYCVCRKITRRTGVVERNVRIVLSTKVIDEAYRLRDTLLHELCHAATWIVNCVSDGHGQYWKAWAYKAMKTFPELPPIKRCHDYVVNTKYTYKCTGCGYSIGRHSKSLDVERKRCGYCRGKFEILLNK</sequence>
<keyword evidence="4" id="KW-1185">Reference proteome</keyword>
<dbReference type="Pfam" id="PF10263">
    <property type="entry name" value="SprT-like"/>
    <property type="match status" value="1"/>
</dbReference>
<feature type="region of interest" description="Disordered" evidence="1">
    <location>
        <begin position="392"/>
        <end position="459"/>
    </location>
</feature>
<dbReference type="EMBL" id="JAPWTK010000037">
    <property type="protein sequence ID" value="KAJ8955544.1"/>
    <property type="molecule type" value="Genomic_DNA"/>
</dbReference>
<dbReference type="PANTHER" id="PTHR23099">
    <property type="entry name" value="TRANSCRIPTIONAL REGULATOR"/>
    <property type="match status" value="1"/>
</dbReference>
<comment type="caution">
    <text evidence="3">The sequence shown here is derived from an EMBL/GenBank/DDBJ whole genome shotgun (WGS) entry which is preliminary data.</text>
</comment>
<protein>
    <recommendedName>
        <fullName evidence="2">SprT-like domain-containing protein</fullName>
    </recommendedName>
</protein>
<feature type="compositionally biased region" description="Polar residues" evidence="1">
    <location>
        <begin position="350"/>
        <end position="361"/>
    </location>
</feature>
<feature type="region of interest" description="Disordered" evidence="1">
    <location>
        <begin position="310"/>
        <end position="371"/>
    </location>
</feature>
<feature type="compositionally biased region" description="Low complexity" evidence="1">
    <location>
        <begin position="314"/>
        <end position="325"/>
    </location>
</feature>
<organism evidence="3 4">
    <name type="scientific">Aromia moschata</name>
    <dbReference type="NCBI Taxonomy" id="1265417"/>
    <lineage>
        <taxon>Eukaryota</taxon>
        <taxon>Metazoa</taxon>
        <taxon>Ecdysozoa</taxon>
        <taxon>Arthropoda</taxon>
        <taxon>Hexapoda</taxon>
        <taxon>Insecta</taxon>
        <taxon>Pterygota</taxon>
        <taxon>Neoptera</taxon>
        <taxon>Endopterygota</taxon>
        <taxon>Coleoptera</taxon>
        <taxon>Polyphaga</taxon>
        <taxon>Cucujiformia</taxon>
        <taxon>Chrysomeloidea</taxon>
        <taxon>Cerambycidae</taxon>
        <taxon>Cerambycinae</taxon>
        <taxon>Callichromatini</taxon>
        <taxon>Aromia</taxon>
    </lineage>
</organism>